<dbReference type="EMBL" id="CABFOC020000011">
    <property type="protein sequence ID" value="CAH0045397.1"/>
    <property type="molecule type" value="Genomic_DNA"/>
</dbReference>
<dbReference type="OrthoDB" id="269227at2759"/>
<dbReference type="PIRSF" id="PIRSF000137">
    <property type="entry name" value="Alcohol_oxidase"/>
    <property type="match status" value="1"/>
</dbReference>
<reference evidence="5" key="1">
    <citation type="submission" date="2019-06" db="EMBL/GenBank/DDBJ databases">
        <authorList>
            <person name="Broberg M."/>
        </authorList>
    </citation>
    <scope>NUCLEOTIDE SEQUENCE [LARGE SCALE GENOMIC DNA]</scope>
</reference>
<evidence type="ECO:0000256" key="2">
    <source>
        <dbReference type="SAM" id="SignalP"/>
    </source>
</evidence>
<keyword evidence="2" id="KW-0732">Signal</keyword>
<evidence type="ECO:0000256" key="1">
    <source>
        <dbReference type="ARBA" id="ARBA00010790"/>
    </source>
</evidence>
<dbReference type="InterPro" id="IPR000172">
    <property type="entry name" value="GMC_OxRdtase_N"/>
</dbReference>
<comment type="caution">
    <text evidence="4">The sequence shown here is derived from an EMBL/GenBank/DDBJ whole genome shotgun (WGS) entry which is preliminary data.</text>
</comment>
<sequence length="645" mass="69221">MRSAYFLSGLAATAWGAMAPKVTGEAEYEYVVIGSGAGGGAVAATLARKGHSVFLIEAGENRGDELTQQIPALSGQAAEGLNSSWQFFVHHYRNNETQAYRDPHYTYLTTNGSYHIGPNPPEGAEPLGIVYPRGATVGGSTQVNAMNLGPPPDHEWNYIAEVTGDKSFEAAAMREYFMKVENCNYLPQGTPGHGFDGGFITLSRNNVTYLTRSPGVVDQLSKASLEVEGIEPNSTDALADLLVRDPYPPGEYSEGIFMLVSAVTETKRRSGARTYIVDTLNAKNADGSKKYPLTLSTRSLATRVLFDQKGKVPRANGVEYMVGDALYAADQRYDSSTTGELRTVLASREVIVSGGSFNTPQILKLSGVGPREELEKLDIPVVADVPAVGAFLQDNYEATVIGDAAIDWANYSENCTFGFVDSDPCYQEWLLSGTGPYGEAAAPLSLVYRSSVSDNEHPDLWLYGAPGAAVRGFYPGFSRPAASPASFSWALAQMPGPGSDAKGSVTLRSRNPRDTPVIDFNFFFGDAGERDLQALTEAGELALNLFSQTSASWEPITIVSPGPGEDLRQSLKDEAFGHHATGTCRMGPKGDRDACIDSQFRVQGVKGLRVADASVFPRAPGAWPTMPTYMIGLKLADILSREASS</sequence>
<dbReference type="InterPro" id="IPR007867">
    <property type="entry name" value="GMC_OxRtase_C"/>
</dbReference>
<feature type="chain" id="PRO_5040318638" description="Glucose-methanol-choline oxidoreductase N-terminal domain-containing protein" evidence="2">
    <location>
        <begin position="25"/>
        <end position="645"/>
    </location>
</feature>
<evidence type="ECO:0000313" key="5">
    <source>
        <dbReference type="Proteomes" id="UP000775872"/>
    </source>
</evidence>
<dbReference type="PROSITE" id="PS00624">
    <property type="entry name" value="GMC_OXRED_2"/>
    <property type="match status" value="1"/>
</dbReference>
<dbReference type="Proteomes" id="UP000775872">
    <property type="component" value="Unassembled WGS sequence"/>
</dbReference>
<protein>
    <recommendedName>
        <fullName evidence="3">Glucose-methanol-choline oxidoreductase N-terminal domain-containing protein</fullName>
    </recommendedName>
</protein>
<dbReference type="AlphaFoldDB" id="A0A9N9W8L4"/>
<gene>
    <name evidence="4" type="ORF">CSOL1703_00011146</name>
</gene>
<dbReference type="PANTHER" id="PTHR11552">
    <property type="entry name" value="GLUCOSE-METHANOL-CHOLINE GMC OXIDOREDUCTASE"/>
    <property type="match status" value="1"/>
</dbReference>
<dbReference type="GO" id="GO:0016614">
    <property type="term" value="F:oxidoreductase activity, acting on CH-OH group of donors"/>
    <property type="evidence" value="ECO:0007669"/>
    <property type="project" value="InterPro"/>
</dbReference>
<comment type="similarity">
    <text evidence="1">Belongs to the GMC oxidoreductase family.</text>
</comment>
<proteinExistence type="inferred from homology"/>
<keyword evidence="5" id="KW-1185">Reference proteome</keyword>
<dbReference type="GO" id="GO:0050660">
    <property type="term" value="F:flavin adenine dinucleotide binding"/>
    <property type="evidence" value="ECO:0007669"/>
    <property type="project" value="InterPro"/>
</dbReference>
<dbReference type="PANTHER" id="PTHR11552:SF213">
    <property type="entry name" value="DEHYDROGENASE, PUTATIVE-RELATED"/>
    <property type="match status" value="1"/>
</dbReference>
<dbReference type="SUPFAM" id="SSF54373">
    <property type="entry name" value="FAD-linked reductases, C-terminal domain"/>
    <property type="match status" value="1"/>
</dbReference>
<dbReference type="Gene3D" id="3.30.560.10">
    <property type="entry name" value="Glucose Oxidase, domain 3"/>
    <property type="match status" value="1"/>
</dbReference>
<dbReference type="InterPro" id="IPR012132">
    <property type="entry name" value="GMC_OxRdtase"/>
</dbReference>
<accession>A0A9N9W8L4</accession>
<dbReference type="Gene3D" id="3.50.50.60">
    <property type="entry name" value="FAD/NAD(P)-binding domain"/>
    <property type="match status" value="1"/>
</dbReference>
<feature type="domain" description="Glucose-methanol-choline oxidoreductase N-terminal" evidence="3">
    <location>
        <begin position="355"/>
        <end position="369"/>
    </location>
</feature>
<organism evidence="4 5">
    <name type="scientific">Clonostachys solani</name>
    <dbReference type="NCBI Taxonomy" id="160281"/>
    <lineage>
        <taxon>Eukaryota</taxon>
        <taxon>Fungi</taxon>
        <taxon>Dikarya</taxon>
        <taxon>Ascomycota</taxon>
        <taxon>Pezizomycotina</taxon>
        <taxon>Sordariomycetes</taxon>
        <taxon>Hypocreomycetidae</taxon>
        <taxon>Hypocreales</taxon>
        <taxon>Bionectriaceae</taxon>
        <taxon>Clonostachys</taxon>
    </lineage>
</organism>
<evidence type="ECO:0000259" key="3">
    <source>
        <dbReference type="PROSITE" id="PS00624"/>
    </source>
</evidence>
<dbReference type="Pfam" id="PF05199">
    <property type="entry name" value="GMC_oxred_C"/>
    <property type="match status" value="1"/>
</dbReference>
<feature type="signal peptide" evidence="2">
    <location>
        <begin position="1"/>
        <end position="24"/>
    </location>
</feature>
<reference evidence="4 5" key="2">
    <citation type="submission" date="2021-10" db="EMBL/GenBank/DDBJ databases">
        <authorList>
            <person name="Piombo E."/>
        </authorList>
    </citation>
    <scope>NUCLEOTIDE SEQUENCE [LARGE SCALE GENOMIC DNA]</scope>
</reference>
<dbReference type="SUPFAM" id="SSF51905">
    <property type="entry name" value="FAD/NAD(P)-binding domain"/>
    <property type="match status" value="1"/>
</dbReference>
<dbReference type="Pfam" id="PF00732">
    <property type="entry name" value="GMC_oxred_N"/>
    <property type="match status" value="1"/>
</dbReference>
<name>A0A9N9W8L4_9HYPO</name>
<dbReference type="InterPro" id="IPR036188">
    <property type="entry name" value="FAD/NAD-bd_sf"/>
</dbReference>
<evidence type="ECO:0000313" key="4">
    <source>
        <dbReference type="EMBL" id="CAH0045397.1"/>
    </source>
</evidence>